<reference evidence="2" key="1">
    <citation type="journal article" date="2020" name="Phytopathology">
        <title>Genome Sequence Resources of Colletotrichum truncatum, C. plurivorum, C. musicola, and C. sojae: Four Species Pathogenic to Soybean (Glycine max).</title>
        <authorList>
            <person name="Rogerio F."/>
            <person name="Boufleur T.R."/>
            <person name="Ciampi-Guillardi M."/>
            <person name="Sukno S.A."/>
            <person name="Thon M.R."/>
            <person name="Massola Junior N.S."/>
            <person name="Baroncelli R."/>
        </authorList>
    </citation>
    <scope>NUCLEOTIDE SEQUENCE</scope>
    <source>
        <strain evidence="2">LFN00145</strain>
    </source>
</reference>
<dbReference type="AlphaFoldDB" id="A0A8H6N7G2"/>
<name>A0A8H6N7G2_9PEZI</name>
<proteinExistence type="predicted"/>
<gene>
    <name evidence="2" type="ORF">CPLU01_12120</name>
</gene>
<evidence type="ECO:0000313" key="3">
    <source>
        <dbReference type="Proteomes" id="UP000654918"/>
    </source>
</evidence>
<keyword evidence="1" id="KW-1133">Transmembrane helix</keyword>
<sequence>MLCRLIWPAMSDETYSDDHYHTLAAHVRYEISRAEKALASFRASDNEERKMTTVLAHVRSSAHKPMYEGIDDIRLQISGGGNMDEQALEIMRLAASLVSMTYLRTAETRIPSEMRVALWRLDVSLSETLTTCFSTPHNTQLESLPIPPELTVSTLVANHGYNVNWTNCLKQHLDIDRESRVISVFPHKIWLSAHTRSSDQCVMPAAIIGEALDTLDLLFPHGNAPTESFLEKQGQRFHKLALCIRGRKSNLSDYPHWGKKIEDLMGILHEPPVGFQQFLPRWDRPNLLESANFWIAVFVAGLAVISFVFGLIAVIYAKESLDISKKSLRLTDLQYQLSLAQACSDPESAPLLPDWCRQEQ</sequence>
<feature type="transmembrane region" description="Helical" evidence="1">
    <location>
        <begin position="293"/>
        <end position="317"/>
    </location>
</feature>
<keyword evidence="1" id="KW-0812">Transmembrane</keyword>
<accession>A0A8H6N7G2</accession>
<keyword evidence="3" id="KW-1185">Reference proteome</keyword>
<protein>
    <submittedName>
        <fullName evidence="2">Uncharacterized protein</fullName>
    </submittedName>
</protein>
<evidence type="ECO:0000313" key="2">
    <source>
        <dbReference type="EMBL" id="KAF6822260.1"/>
    </source>
</evidence>
<dbReference type="EMBL" id="WIGO01000241">
    <property type="protein sequence ID" value="KAF6822260.1"/>
    <property type="molecule type" value="Genomic_DNA"/>
</dbReference>
<keyword evidence="1" id="KW-0472">Membrane</keyword>
<organism evidence="2 3">
    <name type="scientific">Colletotrichum plurivorum</name>
    <dbReference type="NCBI Taxonomy" id="2175906"/>
    <lineage>
        <taxon>Eukaryota</taxon>
        <taxon>Fungi</taxon>
        <taxon>Dikarya</taxon>
        <taxon>Ascomycota</taxon>
        <taxon>Pezizomycotina</taxon>
        <taxon>Sordariomycetes</taxon>
        <taxon>Hypocreomycetidae</taxon>
        <taxon>Glomerellales</taxon>
        <taxon>Glomerellaceae</taxon>
        <taxon>Colletotrichum</taxon>
        <taxon>Colletotrichum orchidearum species complex</taxon>
    </lineage>
</organism>
<evidence type="ECO:0000256" key="1">
    <source>
        <dbReference type="SAM" id="Phobius"/>
    </source>
</evidence>
<comment type="caution">
    <text evidence="2">The sequence shown here is derived from an EMBL/GenBank/DDBJ whole genome shotgun (WGS) entry which is preliminary data.</text>
</comment>
<dbReference type="Proteomes" id="UP000654918">
    <property type="component" value="Unassembled WGS sequence"/>
</dbReference>